<protein>
    <submittedName>
        <fullName evidence="2">Methyltransferase</fullName>
    </submittedName>
</protein>
<comment type="caution">
    <text evidence="2">The sequence shown here is derived from an EMBL/GenBank/DDBJ whole genome shotgun (WGS) entry which is preliminary data.</text>
</comment>
<dbReference type="Gene3D" id="3.40.50.150">
    <property type="entry name" value="Vaccinia Virus protein VP39"/>
    <property type="match status" value="1"/>
</dbReference>
<organism evidence="2">
    <name type="scientific">Rhizobium leguminosarum</name>
    <dbReference type="NCBI Taxonomy" id="384"/>
    <lineage>
        <taxon>Bacteria</taxon>
        <taxon>Pseudomonadati</taxon>
        <taxon>Pseudomonadota</taxon>
        <taxon>Alphaproteobacteria</taxon>
        <taxon>Hyphomicrobiales</taxon>
        <taxon>Rhizobiaceae</taxon>
        <taxon>Rhizobium/Agrobacterium group</taxon>
        <taxon>Rhizobium</taxon>
    </lineage>
</organism>
<evidence type="ECO:0000313" key="2">
    <source>
        <dbReference type="EMBL" id="KZA97348.1"/>
    </source>
</evidence>
<reference evidence="2" key="1">
    <citation type="submission" date="2016-03" db="EMBL/GenBank/DDBJ databases">
        <title>Microsymbionts genomes from the relict species Vavilovia formosa.</title>
        <authorList>
            <person name="Chirak E."/>
            <person name="Kimeklis A."/>
            <person name="Kopat V."/>
            <person name="Andronov E."/>
        </authorList>
    </citation>
    <scope>NUCLEOTIDE SEQUENCE [LARGE SCALE GENOMIC DNA]</scope>
    <source>
        <strain evidence="2">Vaf12</strain>
    </source>
</reference>
<dbReference type="InterPro" id="IPR041698">
    <property type="entry name" value="Methyltransf_25"/>
</dbReference>
<dbReference type="EMBL" id="LVYU01000134">
    <property type="protein sequence ID" value="KZA97348.1"/>
    <property type="molecule type" value="Genomic_DNA"/>
</dbReference>
<dbReference type="CDD" id="cd02440">
    <property type="entry name" value="AdoMet_MTases"/>
    <property type="match status" value="1"/>
</dbReference>
<dbReference type="PANTHER" id="PTHR43591">
    <property type="entry name" value="METHYLTRANSFERASE"/>
    <property type="match status" value="1"/>
</dbReference>
<gene>
    <name evidence="2" type="ORF">A4A59_04055</name>
</gene>
<sequence length="275" mass="29872">MVAEEAALNFADFYDAELALHNAHFRVAAAVGRSDRVLDIGCGAGQTTRDAARAAEAGRAHGIDLSATMLEIARRRSAEEGLPNATFELADAQNHVFGDAEFDLCISRFGVMFFADPAVAFANIANAVRPGGRFIFMVWQGRDHNEWATAIHEALDPDSTGPVAASKAFSLSEPLVTSELLETAGFTAIEFREINEPVFYGPDPETALATIQTFENVKNALDRPAATAEIRARLLDMLEAHQTPHGIQFDSRAWLITGRRYGDSPPCFIGDFRSA</sequence>
<dbReference type="AlphaFoldDB" id="A0A154I9V2"/>
<feature type="domain" description="Methyltransferase" evidence="1">
    <location>
        <begin position="37"/>
        <end position="132"/>
    </location>
</feature>
<dbReference type="SUPFAM" id="SSF53335">
    <property type="entry name" value="S-adenosyl-L-methionine-dependent methyltransferases"/>
    <property type="match status" value="1"/>
</dbReference>
<accession>A0A154I9V2</accession>
<dbReference type="Pfam" id="PF13649">
    <property type="entry name" value="Methyltransf_25"/>
    <property type="match status" value="1"/>
</dbReference>
<keyword evidence="2" id="KW-0489">Methyltransferase</keyword>
<keyword evidence="2" id="KW-0808">Transferase</keyword>
<dbReference type="RefSeq" id="WP_062944628.1">
    <property type="nucleotide sequence ID" value="NZ_CP171844.1"/>
</dbReference>
<proteinExistence type="predicted"/>
<dbReference type="PANTHER" id="PTHR43591:SF110">
    <property type="entry name" value="RHODANESE DOMAIN-CONTAINING PROTEIN"/>
    <property type="match status" value="1"/>
</dbReference>
<dbReference type="InterPro" id="IPR029063">
    <property type="entry name" value="SAM-dependent_MTases_sf"/>
</dbReference>
<evidence type="ECO:0000259" key="1">
    <source>
        <dbReference type="Pfam" id="PF13649"/>
    </source>
</evidence>
<name>A0A154I9V2_RHILE</name>
<dbReference type="GO" id="GO:0008168">
    <property type="term" value="F:methyltransferase activity"/>
    <property type="evidence" value="ECO:0007669"/>
    <property type="project" value="UniProtKB-KW"/>
</dbReference>
<dbReference type="GO" id="GO:0032259">
    <property type="term" value="P:methylation"/>
    <property type="evidence" value="ECO:0007669"/>
    <property type="project" value="UniProtKB-KW"/>
</dbReference>